<evidence type="ECO:0000313" key="2">
    <source>
        <dbReference type="EMBL" id="THE64527.1"/>
    </source>
</evidence>
<dbReference type="InterPro" id="IPR055811">
    <property type="entry name" value="DUF7387"/>
</dbReference>
<dbReference type="Pfam" id="PF24113">
    <property type="entry name" value="DUF7387"/>
    <property type="match status" value="1"/>
</dbReference>
<accession>A0A4V3VL70</accession>
<dbReference type="Proteomes" id="UP000318864">
    <property type="component" value="Unassembled WGS sequence"/>
</dbReference>
<name>A0A4V3VL70_9EURY</name>
<comment type="caution">
    <text evidence="2">The sequence shown here is derived from an EMBL/GenBank/DDBJ whole genome shotgun (WGS) entry which is preliminary data.</text>
</comment>
<evidence type="ECO:0000256" key="1">
    <source>
        <dbReference type="SAM" id="MobiDB-lite"/>
    </source>
</evidence>
<feature type="region of interest" description="Disordered" evidence="1">
    <location>
        <begin position="72"/>
        <end position="91"/>
    </location>
</feature>
<feature type="compositionally biased region" description="Acidic residues" evidence="1">
    <location>
        <begin position="72"/>
        <end position="82"/>
    </location>
</feature>
<evidence type="ECO:0000313" key="3">
    <source>
        <dbReference type="Proteomes" id="UP000318864"/>
    </source>
</evidence>
<proteinExistence type="predicted"/>
<dbReference type="OrthoDB" id="201961at2157"/>
<dbReference type="EMBL" id="RBZW01000032">
    <property type="protein sequence ID" value="THE64527.1"/>
    <property type="molecule type" value="Genomic_DNA"/>
</dbReference>
<reference evidence="2 3" key="1">
    <citation type="submission" date="2018-10" db="EMBL/GenBank/DDBJ databases">
        <title>Natronolimnobius sp. XQ-INN 246 isolated from Inner Mongolia Autonomous Region of China.</title>
        <authorList>
            <person name="Xue Q."/>
        </authorList>
    </citation>
    <scope>NUCLEOTIDE SEQUENCE [LARGE SCALE GENOMIC DNA]</scope>
    <source>
        <strain evidence="2 3">XQ-INN 246</strain>
    </source>
</reference>
<evidence type="ECO:0008006" key="4">
    <source>
        <dbReference type="Google" id="ProtNLM"/>
    </source>
</evidence>
<dbReference type="AlphaFoldDB" id="A0A4V3VL70"/>
<gene>
    <name evidence="2" type="ORF">D8Y22_12860</name>
</gene>
<protein>
    <recommendedName>
        <fullName evidence="4">Type II toxin-antitoxin system HicB family antitoxin</fullName>
    </recommendedName>
</protein>
<organism evidence="2 3">
    <name type="scientific">Salinadaptatus halalkaliphilus</name>
    <dbReference type="NCBI Taxonomy" id="2419781"/>
    <lineage>
        <taxon>Archaea</taxon>
        <taxon>Methanobacteriati</taxon>
        <taxon>Methanobacteriota</taxon>
        <taxon>Stenosarchaea group</taxon>
        <taxon>Halobacteria</taxon>
        <taxon>Halobacteriales</taxon>
        <taxon>Natrialbaceae</taxon>
        <taxon>Salinadaptatus</taxon>
    </lineage>
</organism>
<dbReference type="RefSeq" id="WP_141465093.1">
    <property type="nucleotide sequence ID" value="NZ_RBZW01000032.1"/>
</dbReference>
<sequence length="91" mass="9968">MASASRNERDEGVEFYYESDGTVTAKDLETGLARGGETRAEALAQLAEVIELHEGGGESIDDPDAFLEEELGIDPDEIEEVPPEDHPEFMK</sequence>
<keyword evidence="3" id="KW-1185">Reference proteome</keyword>